<protein>
    <recommendedName>
        <fullName evidence="2">J domain-containing protein</fullName>
    </recommendedName>
</protein>
<comment type="caution">
    <text evidence="3">The sequence shown here is derived from an EMBL/GenBank/DDBJ whole genome shotgun (WGS) entry which is preliminary data.</text>
</comment>
<dbReference type="SUPFAM" id="SSF54928">
    <property type="entry name" value="RNA-binding domain, RBD"/>
    <property type="match status" value="1"/>
</dbReference>
<evidence type="ECO:0000313" key="3">
    <source>
        <dbReference type="EMBL" id="CAH9094125.1"/>
    </source>
</evidence>
<organism evidence="3 4">
    <name type="scientific">Cuscuta europaea</name>
    <name type="common">European dodder</name>
    <dbReference type="NCBI Taxonomy" id="41803"/>
    <lineage>
        <taxon>Eukaryota</taxon>
        <taxon>Viridiplantae</taxon>
        <taxon>Streptophyta</taxon>
        <taxon>Embryophyta</taxon>
        <taxon>Tracheophyta</taxon>
        <taxon>Spermatophyta</taxon>
        <taxon>Magnoliopsida</taxon>
        <taxon>eudicotyledons</taxon>
        <taxon>Gunneridae</taxon>
        <taxon>Pentapetalae</taxon>
        <taxon>asterids</taxon>
        <taxon>lamiids</taxon>
        <taxon>Solanales</taxon>
        <taxon>Convolvulaceae</taxon>
        <taxon>Cuscuteae</taxon>
        <taxon>Cuscuta</taxon>
        <taxon>Cuscuta subgen. Cuscuta</taxon>
    </lineage>
</organism>
<evidence type="ECO:0000259" key="2">
    <source>
        <dbReference type="PROSITE" id="PS50076"/>
    </source>
</evidence>
<accession>A0A9P0ZBJ5</accession>
<feature type="region of interest" description="Disordered" evidence="1">
    <location>
        <begin position="80"/>
        <end position="115"/>
    </location>
</feature>
<dbReference type="Gene3D" id="1.10.287.110">
    <property type="entry name" value="DnaJ domain"/>
    <property type="match status" value="1"/>
</dbReference>
<evidence type="ECO:0000256" key="1">
    <source>
        <dbReference type="SAM" id="MobiDB-lite"/>
    </source>
</evidence>
<dbReference type="InterPro" id="IPR018253">
    <property type="entry name" value="DnaJ_domain_CS"/>
</dbReference>
<dbReference type="SUPFAM" id="SSF46565">
    <property type="entry name" value="Chaperone J-domain"/>
    <property type="match status" value="1"/>
</dbReference>
<keyword evidence="4" id="KW-1185">Reference proteome</keyword>
<dbReference type="PANTHER" id="PTHR45098">
    <property type="entry name" value="DNAJ DOMAIN CONTAINING PROTEIN, EXPRESSED"/>
    <property type="match status" value="1"/>
</dbReference>
<dbReference type="InterPro" id="IPR012677">
    <property type="entry name" value="Nucleotide-bd_a/b_plait_sf"/>
</dbReference>
<gene>
    <name evidence="3" type="ORF">CEURO_LOCUS12598</name>
</gene>
<dbReference type="Pfam" id="PF00076">
    <property type="entry name" value="RRM_1"/>
    <property type="match status" value="1"/>
</dbReference>
<dbReference type="InterPro" id="IPR000504">
    <property type="entry name" value="RRM_dom"/>
</dbReference>
<dbReference type="AlphaFoldDB" id="A0A9P0ZBJ5"/>
<dbReference type="GO" id="GO:0003723">
    <property type="term" value="F:RNA binding"/>
    <property type="evidence" value="ECO:0007669"/>
    <property type="project" value="InterPro"/>
</dbReference>
<proteinExistence type="predicted"/>
<feature type="domain" description="J" evidence="2">
    <location>
        <begin position="6"/>
        <end position="76"/>
    </location>
</feature>
<dbReference type="Pfam" id="PF00226">
    <property type="entry name" value="DnaJ"/>
    <property type="match status" value="1"/>
</dbReference>
<feature type="compositionally biased region" description="Basic and acidic residues" evidence="1">
    <location>
        <begin position="87"/>
        <end position="106"/>
    </location>
</feature>
<dbReference type="InterPro" id="IPR001623">
    <property type="entry name" value="DnaJ_domain"/>
</dbReference>
<dbReference type="PROSITE" id="PS50076">
    <property type="entry name" value="DNAJ_2"/>
    <property type="match status" value="1"/>
</dbReference>
<dbReference type="CDD" id="cd06257">
    <property type="entry name" value="DnaJ"/>
    <property type="match status" value="1"/>
</dbReference>
<dbReference type="CDD" id="cd12429">
    <property type="entry name" value="RRM_DNAJC17"/>
    <property type="match status" value="1"/>
</dbReference>
<sequence>MDSHIDHYDVLGLPSGEEGSKLSEKEISKAYRSKALELHPDKRPDDPNAHMNFQKLKTSYEILKDEKARKLFDDLLRVKHEKSKRQSHQDAKRQKMMSDLDARERSAFQTDDDVARAREDEERIAKKLKEEIARIRAMHANKTHTLVKERVAGDHAQATSKGAVSVDKEKVLKVSWEKVGVVDYTAQRLRELFGKFGEVEDVVIKSSKRKGSALVVMASKDAVELVCGVVLGDLSNPLLVVPLVTIKPSAAPLVEDKLVGAGYQAFEDSVLEKLRKAAQRQKS</sequence>
<dbReference type="EMBL" id="CAMAPE010000031">
    <property type="protein sequence ID" value="CAH9094125.1"/>
    <property type="molecule type" value="Genomic_DNA"/>
</dbReference>
<dbReference type="OrthoDB" id="10250354at2759"/>
<dbReference type="PANTHER" id="PTHR45098:SF1">
    <property type="entry name" value="DNAJ DOMAIN CONTAINING PROTEIN, EXPRESSED"/>
    <property type="match status" value="1"/>
</dbReference>
<feature type="region of interest" description="Disordered" evidence="1">
    <location>
        <begin position="1"/>
        <end position="24"/>
    </location>
</feature>
<dbReference type="PRINTS" id="PR00625">
    <property type="entry name" value="JDOMAIN"/>
</dbReference>
<dbReference type="SMART" id="SM00271">
    <property type="entry name" value="DnaJ"/>
    <property type="match status" value="1"/>
</dbReference>
<dbReference type="Gene3D" id="3.30.70.330">
    <property type="match status" value="1"/>
</dbReference>
<evidence type="ECO:0000313" key="4">
    <source>
        <dbReference type="Proteomes" id="UP001152484"/>
    </source>
</evidence>
<dbReference type="InterPro" id="IPR034254">
    <property type="entry name" value="DNAJC17_RRM"/>
</dbReference>
<dbReference type="InterPro" id="IPR035979">
    <property type="entry name" value="RBD_domain_sf"/>
</dbReference>
<reference evidence="3" key="1">
    <citation type="submission" date="2022-07" db="EMBL/GenBank/DDBJ databases">
        <authorList>
            <person name="Macas J."/>
            <person name="Novak P."/>
            <person name="Neumann P."/>
        </authorList>
    </citation>
    <scope>NUCLEOTIDE SEQUENCE</scope>
</reference>
<dbReference type="InterPro" id="IPR036869">
    <property type="entry name" value="J_dom_sf"/>
</dbReference>
<name>A0A9P0ZBJ5_CUSEU</name>
<dbReference type="Proteomes" id="UP001152484">
    <property type="component" value="Unassembled WGS sequence"/>
</dbReference>
<dbReference type="PROSITE" id="PS00636">
    <property type="entry name" value="DNAJ_1"/>
    <property type="match status" value="1"/>
</dbReference>